<evidence type="ECO:0000313" key="3">
    <source>
        <dbReference type="Proteomes" id="UP000195437"/>
    </source>
</evidence>
<dbReference type="AlphaFoldDB" id="A0A1Y0ISU7"/>
<evidence type="ECO:0000256" key="1">
    <source>
        <dbReference type="SAM" id="Phobius"/>
    </source>
</evidence>
<organism evidence="2 3">
    <name type="scientific">Tumebacillus avium</name>
    <dbReference type="NCBI Taxonomy" id="1903704"/>
    <lineage>
        <taxon>Bacteria</taxon>
        <taxon>Bacillati</taxon>
        <taxon>Bacillota</taxon>
        <taxon>Bacilli</taxon>
        <taxon>Bacillales</taxon>
        <taxon>Alicyclobacillaceae</taxon>
        <taxon>Tumebacillus</taxon>
    </lineage>
</organism>
<dbReference type="RefSeq" id="WP_087459013.1">
    <property type="nucleotide sequence ID" value="NZ_CP021434.1"/>
</dbReference>
<name>A0A1Y0ISU7_9BACL</name>
<evidence type="ECO:0000313" key="2">
    <source>
        <dbReference type="EMBL" id="ARU63678.1"/>
    </source>
</evidence>
<sequence length="129" mass="14714">MNKRANKIGIFAFLLLLVFGCLIYWYYVISDLRGQSELESQINHLVAIKDQTEILRIAQDSKTADFINQLPPDTKCEKTTDAQGKLEDGSYYYSTLLNNRPLSVYLEKTPSGSGILDIPKWKVIKVVLR</sequence>
<accession>A0A1Y0ISU7</accession>
<proteinExistence type="predicted"/>
<dbReference type="PROSITE" id="PS51257">
    <property type="entry name" value="PROKAR_LIPOPROTEIN"/>
    <property type="match status" value="1"/>
</dbReference>
<dbReference type="EMBL" id="CP021434">
    <property type="protein sequence ID" value="ARU63678.1"/>
    <property type="molecule type" value="Genomic_DNA"/>
</dbReference>
<reference evidence="3" key="1">
    <citation type="submission" date="2017-05" db="EMBL/GenBank/DDBJ databases">
        <authorList>
            <person name="Sung H."/>
        </authorList>
    </citation>
    <scope>NUCLEOTIDE SEQUENCE [LARGE SCALE GENOMIC DNA]</scope>
    <source>
        <strain evidence="3">AR23208</strain>
    </source>
</reference>
<keyword evidence="3" id="KW-1185">Reference proteome</keyword>
<dbReference type="Proteomes" id="UP000195437">
    <property type="component" value="Chromosome"/>
</dbReference>
<feature type="transmembrane region" description="Helical" evidence="1">
    <location>
        <begin position="7"/>
        <end position="27"/>
    </location>
</feature>
<keyword evidence="1" id="KW-0812">Transmembrane</keyword>
<keyword evidence="1" id="KW-1133">Transmembrane helix</keyword>
<dbReference type="KEGG" id="tum:CBW65_23640"/>
<keyword evidence="1" id="KW-0472">Membrane</keyword>
<gene>
    <name evidence="2" type="ORF">CBW65_23640</name>
</gene>
<protein>
    <submittedName>
        <fullName evidence="2">Uncharacterized protein</fullName>
    </submittedName>
</protein>